<comment type="similarity">
    <text evidence="1 8">Belongs to the carnitine/choline acetyltransferase family.</text>
</comment>
<evidence type="ECO:0000256" key="2">
    <source>
        <dbReference type="ARBA" id="ARBA00022679"/>
    </source>
</evidence>
<sequence length="629" mass="71038">MRLLLKGLAGVWKTHARDISIKNSLPKPPVPTLKETLDRYLEYAAVVAVGQKASLAPTHEAAAKFVEQAAPLQDQLLEISKKHVNWATKFWLPEMYLRVRLPVPVNSNPGYIFPRAQFRSKADHLKYAALLTRGLIEFKNKIDLKEIEPERSTGTQKLYMCMEQYDRILNCYREPGVVEDTQIRKPKTNKGNEHCLVMCRNQAFILHTRIDGALLPFGDILHQLEKIEATSVVNANNTANIGACGTGDRADAARFWQEMLDVEANAKSYEWVKSALFVVCLDMDDTIDYRFKENDKEAEFVARGHHVLTGHGPRRFGLNRWYDATIQLIVSSSGANGLCIEHSTAEGIVIMNMAEYAIRHAQRFMASNLMSQHVAARRVHPKSLTWHFSETARELLKKQVDTFDELASELDLDVLIFDEFGKDAIKTWKVSPDGFVQLAMQLAHYMTHGYLVSTYESASIRRFRAGRVDNIRANTQPALEWVTAMGDRSASNAKKLELFRNAAAKQAQVTIENISGYGIDNHLCALYCLAREREEATGQDIPELFMDPLWADVMRFPLSTSQVTTSSDITDSYLCYGAVVRDGYGCPYGLHPNRIVFAPAAFKSNRRTNLANFKANLRRACLEMKALLI</sequence>
<evidence type="ECO:0000313" key="10">
    <source>
        <dbReference type="EMBL" id="CAB3409287.1"/>
    </source>
</evidence>
<dbReference type="PANTHER" id="PTHR22589:SF14">
    <property type="entry name" value="CHOLINE O-ACETYLTRANSFERASE"/>
    <property type="match status" value="1"/>
</dbReference>
<gene>
    <name evidence="10" type="ORF">CBOVIS_LOCUS10958</name>
</gene>
<dbReference type="InterPro" id="IPR039551">
    <property type="entry name" value="Cho/carn_acyl_trans"/>
</dbReference>
<feature type="active site" description="Proton acceptor" evidence="7">
    <location>
        <position position="342"/>
    </location>
</feature>
<dbReference type="PANTHER" id="PTHR22589">
    <property type="entry name" value="CARNITINE O-ACYLTRANSFERASE"/>
    <property type="match status" value="1"/>
</dbReference>
<evidence type="ECO:0000256" key="8">
    <source>
        <dbReference type="RuleBase" id="RU003801"/>
    </source>
</evidence>
<reference evidence="10 11" key="1">
    <citation type="submission" date="2020-04" db="EMBL/GenBank/DDBJ databases">
        <authorList>
            <person name="Laetsch R D."/>
            <person name="Stevens L."/>
            <person name="Kumar S."/>
            <person name="Blaxter L. M."/>
        </authorList>
    </citation>
    <scope>NUCLEOTIDE SEQUENCE [LARGE SCALE GENOMIC DNA]</scope>
</reference>
<dbReference type="GO" id="GO:0008292">
    <property type="term" value="P:acetylcholine biosynthetic process"/>
    <property type="evidence" value="ECO:0007669"/>
    <property type="project" value="TreeGrafter"/>
</dbReference>
<organism evidence="10 11">
    <name type="scientific">Caenorhabditis bovis</name>
    <dbReference type="NCBI Taxonomy" id="2654633"/>
    <lineage>
        <taxon>Eukaryota</taxon>
        <taxon>Metazoa</taxon>
        <taxon>Ecdysozoa</taxon>
        <taxon>Nematoda</taxon>
        <taxon>Chromadorea</taxon>
        <taxon>Rhabditida</taxon>
        <taxon>Rhabditina</taxon>
        <taxon>Rhabditomorpha</taxon>
        <taxon>Rhabditoidea</taxon>
        <taxon>Rhabditidae</taxon>
        <taxon>Peloderinae</taxon>
        <taxon>Caenorhabditis</taxon>
    </lineage>
</organism>
<dbReference type="GO" id="GO:0004102">
    <property type="term" value="F:choline O-acetyltransferase activity"/>
    <property type="evidence" value="ECO:0007669"/>
    <property type="project" value="UniProtKB-EC"/>
</dbReference>
<keyword evidence="2 8" id="KW-0808">Transferase</keyword>
<feature type="domain" description="Choline/carnitine acyltransferase" evidence="9">
    <location>
        <begin position="29"/>
        <end position="618"/>
    </location>
</feature>
<evidence type="ECO:0000256" key="3">
    <source>
        <dbReference type="ARBA" id="ARBA00022979"/>
    </source>
</evidence>
<dbReference type="Gene3D" id="3.30.559.10">
    <property type="entry name" value="Chloramphenicol acetyltransferase-like domain"/>
    <property type="match status" value="1"/>
</dbReference>
<keyword evidence="4 8" id="KW-0012">Acyltransferase</keyword>
<dbReference type="EC" id="2.3.1.6" evidence="5"/>
<dbReference type="InterPro" id="IPR000542">
    <property type="entry name" value="Carn_acyl_trans"/>
</dbReference>
<dbReference type="PROSITE" id="PS00439">
    <property type="entry name" value="ACYLTRANSF_C_1"/>
    <property type="match status" value="1"/>
</dbReference>
<keyword evidence="3" id="KW-0530">Neurotransmitter biosynthesis</keyword>
<dbReference type="GO" id="GO:0043005">
    <property type="term" value="C:neuron projection"/>
    <property type="evidence" value="ECO:0007669"/>
    <property type="project" value="TreeGrafter"/>
</dbReference>
<name>A0A8S1F8M5_9PELO</name>
<evidence type="ECO:0000256" key="5">
    <source>
        <dbReference type="ARBA" id="ARBA00039091"/>
    </source>
</evidence>
<proteinExistence type="inferred from homology"/>
<dbReference type="InterPro" id="IPR023213">
    <property type="entry name" value="CAT-like_dom_sf"/>
</dbReference>
<evidence type="ECO:0000256" key="4">
    <source>
        <dbReference type="ARBA" id="ARBA00023315"/>
    </source>
</evidence>
<dbReference type="GO" id="GO:0005737">
    <property type="term" value="C:cytoplasm"/>
    <property type="evidence" value="ECO:0007669"/>
    <property type="project" value="TreeGrafter"/>
</dbReference>
<dbReference type="EMBL" id="CADEPM010000008">
    <property type="protein sequence ID" value="CAB3409287.1"/>
    <property type="molecule type" value="Genomic_DNA"/>
</dbReference>
<protein>
    <recommendedName>
        <fullName evidence="6">Choline O-acetyltransferase</fullName>
        <ecNumber evidence="5">2.3.1.6</ecNumber>
    </recommendedName>
</protein>
<dbReference type="SUPFAM" id="SSF52777">
    <property type="entry name" value="CoA-dependent acyltransferases"/>
    <property type="match status" value="2"/>
</dbReference>
<dbReference type="GO" id="GO:0007274">
    <property type="term" value="P:neuromuscular synaptic transmission"/>
    <property type="evidence" value="ECO:0007669"/>
    <property type="project" value="TreeGrafter"/>
</dbReference>
<evidence type="ECO:0000256" key="7">
    <source>
        <dbReference type="PIRSR" id="PIRSR600542-1"/>
    </source>
</evidence>
<dbReference type="AlphaFoldDB" id="A0A8S1F8M5"/>
<dbReference type="Proteomes" id="UP000494206">
    <property type="component" value="Unassembled WGS sequence"/>
</dbReference>
<evidence type="ECO:0000256" key="1">
    <source>
        <dbReference type="ARBA" id="ARBA00005232"/>
    </source>
</evidence>
<dbReference type="InterPro" id="IPR042231">
    <property type="entry name" value="Cho/carn_acyl_trans_2"/>
</dbReference>
<evidence type="ECO:0000313" key="11">
    <source>
        <dbReference type="Proteomes" id="UP000494206"/>
    </source>
</evidence>
<keyword evidence="11" id="KW-1185">Reference proteome</keyword>
<accession>A0A8S1F8M5</accession>
<evidence type="ECO:0000256" key="6">
    <source>
        <dbReference type="ARBA" id="ARBA00040495"/>
    </source>
</evidence>
<evidence type="ECO:0000259" key="9">
    <source>
        <dbReference type="Pfam" id="PF00755"/>
    </source>
</evidence>
<dbReference type="GO" id="GO:0045202">
    <property type="term" value="C:synapse"/>
    <property type="evidence" value="ECO:0007669"/>
    <property type="project" value="GOC"/>
</dbReference>
<comment type="caution">
    <text evidence="10">The sequence shown here is derived from an EMBL/GenBank/DDBJ whole genome shotgun (WGS) entry which is preliminary data.</text>
</comment>
<dbReference type="Gene3D" id="3.30.559.70">
    <property type="entry name" value="Choline/Carnitine o-acyltransferase, domain 2"/>
    <property type="match status" value="1"/>
</dbReference>
<dbReference type="PROSITE" id="PS00440">
    <property type="entry name" value="ACYLTRANSF_C_2"/>
    <property type="match status" value="1"/>
</dbReference>
<dbReference type="OrthoDB" id="240216at2759"/>
<dbReference type="Pfam" id="PF00755">
    <property type="entry name" value="Carn_acyltransf"/>
    <property type="match status" value="1"/>
</dbReference>